<comment type="caution">
    <text evidence="2">The sequence shown here is derived from an EMBL/GenBank/DDBJ whole genome shotgun (WGS) entry which is preliminary data.</text>
</comment>
<gene>
    <name evidence="2" type="ORF">ACFO3E_10145</name>
</gene>
<dbReference type="InterPro" id="IPR009799">
    <property type="entry name" value="EthD_dom"/>
</dbReference>
<reference evidence="3" key="1">
    <citation type="journal article" date="2019" name="Int. J. Syst. Evol. Microbiol.">
        <title>The Global Catalogue of Microorganisms (GCM) 10K type strain sequencing project: providing services to taxonomists for standard genome sequencing and annotation.</title>
        <authorList>
            <consortium name="The Broad Institute Genomics Platform"/>
            <consortium name="The Broad Institute Genome Sequencing Center for Infectious Disease"/>
            <person name="Wu L."/>
            <person name="Ma J."/>
        </authorList>
    </citation>
    <scope>NUCLEOTIDE SEQUENCE [LARGE SCALE GENOMIC DNA]</scope>
    <source>
        <strain evidence="3">NBRC 103632</strain>
    </source>
</reference>
<evidence type="ECO:0000259" key="1">
    <source>
        <dbReference type="Pfam" id="PF07110"/>
    </source>
</evidence>
<name>A0ABV9F1G0_9SPHN</name>
<dbReference type="SUPFAM" id="SSF54909">
    <property type="entry name" value="Dimeric alpha+beta barrel"/>
    <property type="match status" value="1"/>
</dbReference>
<sequence>MHKLMMFMKRKEGISFEDFRAHYENVHIPMVARWVGPYMTDFKRYYPKNAVNLYAGRPDADQAPLDDGGVDYDAVSIYTIKDEAALQEILRISSDPEFTQLVTKDEANFADRGRSRQTLTEEITGSGLI</sequence>
<dbReference type="Gene3D" id="3.30.70.100">
    <property type="match status" value="1"/>
</dbReference>
<keyword evidence="3" id="KW-1185">Reference proteome</keyword>
<proteinExistence type="predicted"/>
<feature type="domain" description="EthD" evidence="1">
    <location>
        <begin position="11"/>
        <end position="112"/>
    </location>
</feature>
<dbReference type="InterPro" id="IPR011008">
    <property type="entry name" value="Dimeric_a/b-barrel"/>
</dbReference>
<organism evidence="2 3">
    <name type="scientific">Sphingobium tyrosinilyticum</name>
    <dbReference type="NCBI Taxonomy" id="2715436"/>
    <lineage>
        <taxon>Bacteria</taxon>
        <taxon>Pseudomonadati</taxon>
        <taxon>Pseudomonadota</taxon>
        <taxon>Alphaproteobacteria</taxon>
        <taxon>Sphingomonadales</taxon>
        <taxon>Sphingomonadaceae</taxon>
        <taxon>Sphingobium</taxon>
    </lineage>
</organism>
<dbReference type="Pfam" id="PF07110">
    <property type="entry name" value="EthD"/>
    <property type="match status" value="1"/>
</dbReference>
<dbReference type="EMBL" id="JBHSFZ010000019">
    <property type="protein sequence ID" value="MFC4594545.1"/>
    <property type="molecule type" value="Genomic_DNA"/>
</dbReference>
<accession>A0ABV9F1G0</accession>
<evidence type="ECO:0000313" key="2">
    <source>
        <dbReference type="EMBL" id="MFC4594545.1"/>
    </source>
</evidence>
<dbReference type="RefSeq" id="WP_380804376.1">
    <property type="nucleotide sequence ID" value="NZ_JBHSFZ010000019.1"/>
</dbReference>
<protein>
    <submittedName>
        <fullName evidence="2">EthD domain-containing protein</fullName>
    </submittedName>
</protein>
<evidence type="ECO:0000313" key="3">
    <source>
        <dbReference type="Proteomes" id="UP001595957"/>
    </source>
</evidence>
<dbReference type="Proteomes" id="UP001595957">
    <property type="component" value="Unassembled WGS sequence"/>
</dbReference>